<keyword evidence="5 9" id="KW-0547">Nucleotide-binding</keyword>
<dbReference type="AlphaFoldDB" id="E3H703"/>
<evidence type="ECO:0000256" key="4">
    <source>
        <dbReference type="ARBA" id="ARBA00022679"/>
    </source>
</evidence>
<dbReference type="STRING" id="572544.Ilyop_0736"/>
<dbReference type="PANTHER" id="PTHR21060">
    <property type="entry name" value="ACETATE KINASE"/>
    <property type="match status" value="1"/>
</dbReference>
<dbReference type="PRINTS" id="PR00471">
    <property type="entry name" value="ACETATEKNASE"/>
</dbReference>
<dbReference type="PROSITE" id="PS01075">
    <property type="entry name" value="ACETATE_KINASE_1"/>
    <property type="match status" value="1"/>
</dbReference>
<protein>
    <recommendedName>
        <fullName evidence="9">Probable butyrate kinase</fullName>
        <shortName evidence="9">BK</shortName>
        <ecNumber evidence="9">2.7.2.7</ecNumber>
    </recommendedName>
    <alternativeName>
        <fullName evidence="9">Branched-chain carboxylic acid kinase</fullName>
    </alternativeName>
</protein>
<feature type="coiled-coil region" evidence="11">
    <location>
        <begin position="17"/>
        <end position="44"/>
    </location>
</feature>
<evidence type="ECO:0000313" key="13">
    <source>
        <dbReference type="Proteomes" id="UP000006875"/>
    </source>
</evidence>
<dbReference type="GO" id="GO:0008776">
    <property type="term" value="F:acetate kinase activity"/>
    <property type="evidence" value="ECO:0007669"/>
    <property type="project" value="TreeGrafter"/>
</dbReference>
<evidence type="ECO:0000256" key="6">
    <source>
        <dbReference type="ARBA" id="ARBA00022777"/>
    </source>
</evidence>
<dbReference type="PIRSF" id="PIRSF036458">
    <property type="entry name" value="Butyrate_kin"/>
    <property type="match status" value="1"/>
</dbReference>
<evidence type="ECO:0000256" key="5">
    <source>
        <dbReference type="ARBA" id="ARBA00022741"/>
    </source>
</evidence>
<evidence type="ECO:0000256" key="11">
    <source>
        <dbReference type="SAM" id="Coils"/>
    </source>
</evidence>
<proteinExistence type="inferred from homology"/>
<dbReference type="NCBIfam" id="TIGR02707">
    <property type="entry name" value="butyr_kinase"/>
    <property type="match status" value="1"/>
</dbReference>
<dbReference type="InterPro" id="IPR043129">
    <property type="entry name" value="ATPase_NBD"/>
</dbReference>
<dbReference type="EC" id="2.7.2.7" evidence="9"/>
<evidence type="ECO:0000256" key="2">
    <source>
        <dbReference type="ARBA" id="ARBA00008748"/>
    </source>
</evidence>
<evidence type="ECO:0000256" key="7">
    <source>
        <dbReference type="ARBA" id="ARBA00022840"/>
    </source>
</evidence>
<evidence type="ECO:0000256" key="3">
    <source>
        <dbReference type="ARBA" id="ARBA00022490"/>
    </source>
</evidence>
<evidence type="ECO:0000256" key="8">
    <source>
        <dbReference type="ARBA" id="ARBA00048596"/>
    </source>
</evidence>
<dbReference type="PANTHER" id="PTHR21060:SF3">
    <property type="entry name" value="BUTYRATE KINASE 2-RELATED"/>
    <property type="match status" value="1"/>
</dbReference>
<organism evidence="12 13">
    <name type="scientific">Ilyobacter polytropus (strain ATCC 51220 / DSM 2926 / LMG 16218 / CuHBu1)</name>
    <dbReference type="NCBI Taxonomy" id="572544"/>
    <lineage>
        <taxon>Bacteria</taxon>
        <taxon>Fusobacteriati</taxon>
        <taxon>Fusobacteriota</taxon>
        <taxon>Fusobacteriia</taxon>
        <taxon>Fusobacteriales</taxon>
        <taxon>Fusobacteriaceae</taxon>
        <taxon>Ilyobacter</taxon>
    </lineage>
</organism>
<name>E3H703_ILYPC</name>
<dbReference type="KEGG" id="ipo:Ilyop_0736"/>
<keyword evidence="6 9" id="KW-0418">Kinase</keyword>
<dbReference type="InterPro" id="IPR000890">
    <property type="entry name" value="Aliphatic_acid_kin_short-chain"/>
</dbReference>
<dbReference type="NCBIfam" id="NF002834">
    <property type="entry name" value="PRK03011.1-5"/>
    <property type="match status" value="1"/>
</dbReference>
<dbReference type="HAMAP" id="MF_00542">
    <property type="entry name" value="Butyrate_kinase"/>
    <property type="match status" value="1"/>
</dbReference>
<dbReference type="InterPro" id="IPR011245">
    <property type="entry name" value="Butyrate_kin"/>
</dbReference>
<evidence type="ECO:0000256" key="1">
    <source>
        <dbReference type="ARBA" id="ARBA00004496"/>
    </source>
</evidence>
<dbReference type="Pfam" id="PF00871">
    <property type="entry name" value="Acetate_kinase"/>
    <property type="match status" value="1"/>
</dbReference>
<dbReference type="HOGENOM" id="CLU_048716_0_0_0"/>
<evidence type="ECO:0000313" key="12">
    <source>
        <dbReference type="EMBL" id="ADO82522.1"/>
    </source>
</evidence>
<dbReference type="CDD" id="cd24011">
    <property type="entry name" value="ASKHA_NBD_BK"/>
    <property type="match status" value="1"/>
</dbReference>
<reference evidence="12 13" key="1">
    <citation type="journal article" date="2010" name="Stand. Genomic Sci.">
        <title>Complete genome sequence of Ilyobacter polytropus type strain (CuHbu1).</title>
        <authorList>
            <person name="Sikorski J."/>
            <person name="Chertkov O."/>
            <person name="Lapidus A."/>
            <person name="Nolan M."/>
            <person name="Lucas S."/>
            <person name="Del Rio T.G."/>
            <person name="Tice H."/>
            <person name="Cheng J.F."/>
            <person name="Tapia R."/>
            <person name="Han C."/>
            <person name="Goodwin L."/>
            <person name="Pitluck S."/>
            <person name="Liolios K."/>
            <person name="Ivanova N."/>
            <person name="Mavromatis K."/>
            <person name="Mikhailova N."/>
            <person name="Pati A."/>
            <person name="Chen A."/>
            <person name="Palaniappan K."/>
            <person name="Land M."/>
            <person name="Hauser L."/>
            <person name="Chang Y.J."/>
            <person name="Jeffries C.D."/>
            <person name="Brambilla E."/>
            <person name="Yasawong M."/>
            <person name="Rohde M."/>
            <person name="Pukall R."/>
            <person name="Spring S."/>
            <person name="Goker M."/>
            <person name="Woyke T."/>
            <person name="Bristow J."/>
            <person name="Eisen J.A."/>
            <person name="Markowitz V."/>
            <person name="Hugenholtz P."/>
            <person name="Kyrpides N.C."/>
            <person name="Klenk H.P."/>
        </authorList>
    </citation>
    <scope>NUCLEOTIDE SEQUENCE [LARGE SCALE GENOMIC DNA]</scope>
    <source>
        <strain evidence="13">ATCC 51220 / DSM 2926 / LMG 16218 / CuHBu1</strain>
    </source>
</reference>
<dbReference type="EMBL" id="CP002281">
    <property type="protein sequence ID" value="ADO82522.1"/>
    <property type="molecule type" value="Genomic_DNA"/>
</dbReference>
<comment type="similarity">
    <text evidence="2 9 10">Belongs to the acetokinase family.</text>
</comment>
<evidence type="ECO:0000256" key="10">
    <source>
        <dbReference type="RuleBase" id="RU003835"/>
    </source>
</evidence>
<dbReference type="SUPFAM" id="SSF53067">
    <property type="entry name" value="Actin-like ATPase domain"/>
    <property type="match status" value="2"/>
</dbReference>
<dbReference type="Proteomes" id="UP000006875">
    <property type="component" value="Chromosome"/>
</dbReference>
<keyword evidence="3 9" id="KW-0963">Cytoplasm</keyword>
<dbReference type="PROSITE" id="PS01076">
    <property type="entry name" value="ACETATE_KINASE_2"/>
    <property type="match status" value="1"/>
</dbReference>
<sequence length="352" mass="39228">MGKYILAINPGSTSTKVAVYKDKKNLLEKNIEHSSKELSKFEKITDQYEMRYKEIEKMLCENNFQLDIFSAIVARGGPVSVLEPGAYRINEAMVEKLMNNPLVDHASNLGGVIAFKLAEPQNIPAFIYDAVSTDQMTDIARISGMKDISRKSLVHALNMRAVGMKCAENMDKNYDDVNLIIAHLGGGITIAVHEKGRMTDLVSDDEGPFSPERAGRIPGKDLVAMCYLYDKDEMEKKLRGKGGLISYLGTISTLEVEKRIKNGDEYAKLIYEAMAYQVSKGICELTAVVKGKVDRIIITGGIAYSDLITSWIKERVEWVAPVEIFPGEKELEALAYGALRVIKGEERAREFK</sequence>
<keyword evidence="11" id="KW-0175">Coiled coil</keyword>
<keyword evidence="7 9" id="KW-0067">ATP-binding</keyword>
<dbReference type="RefSeq" id="WP_013387192.1">
    <property type="nucleotide sequence ID" value="NC_014632.1"/>
</dbReference>
<dbReference type="Gene3D" id="3.30.420.40">
    <property type="match status" value="2"/>
</dbReference>
<dbReference type="InterPro" id="IPR023865">
    <property type="entry name" value="Aliphatic_acid_kinase_CS"/>
</dbReference>
<dbReference type="OrthoDB" id="9771859at2"/>
<keyword evidence="13" id="KW-1185">Reference proteome</keyword>
<evidence type="ECO:0000256" key="9">
    <source>
        <dbReference type="HAMAP-Rule" id="MF_00542"/>
    </source>
</evidence>
<dbReference type="eggNOG" id="COG3426">
    <property type="taxonomic scope" value="Bacteria"/>
</dbReference>
<dbReference type="GO" id="GO:0006083">
    <property type="term" value="P:acetate metabolic process"/>
    <property type="evidence" value="ECO:0007669"/>
    <property type="project" value="TreeGrafter"/>
</dbReference>
<gene>
    <name evidence="9" type="primary">buk</name>
    <name evidence="12" type="ordered locus">Ilyop_0736</name>
</gene>
<dbReference type="GO" id="GO:0005524">
    <property type="term" value="F:ATP binding"/>
    <property type="evidence" value="ECO:0007669"/>
    <property type="project" value="UniProtKB-KW"/>
</dbReference>
<comment type="subcellular location">
    <subcellularLocation>
        <location evidence="1 9">Cytoplasm</location>
    </subcellularLocation>
</comment>
<comment type="catalytic activity">
    <reaction evidence="8 9">
        <text>butanoate + ATP = butanoyl phosphate + ADP</text>
        <dbReference type="Rhea" id="RHEA:13585"/>
        <dbReference type="ChEBI" id="CHEBI:17968"/>
        <dbReference type="ChEBI" id="CHEBI:30616"/>
        <dbReference type="ChEBI" id="CHEBI:58079"/>
        <dbReference type="ChEBI" id="CHEBI:456216"/>
        <dbReference type="EC" id="2.7.2.7"/>
    </reaction>
</comment>
<dbReference type="GO" id="GO:0047761">
    <property type="term" value="F:butyrate kinase activity"/>
    <property type="evidence" value="ECO:0007669"/>
    <property type="project" value="UniProtKB-UniRule"/>
</dbReference>
<keyword evidence="4 9" id="KW-0808">Transferase</keyword>
<accession>E3H703</accession>
<dbReference type="GO" id="GO:0005737">
    <property type="term" value="C:cytoplasm"/>
    <property type="evidence" value="ECO:0007669"/>
    <property type="project" value="UniProtKB-SubCell"/>
</dbReference>